<sequence>MAYVDHAFSITDEDDLVGGAAGDRPRGAPVKEIAFAAALLAFGALGVVAGLVMAAHRVGGDRSHGEANIRLSVYLRLGFAVALFGDELGNSWREGLLALHPVIYTCISESIHL</sequence>
<evidence type="ECO:0000313" key="2">
    <source>
        <dbReference type="EnsemblPlants" id="AET7Gv21200000.1"/>
    </source>
</evidence>
<reference evidence="2" key="5">
    <citation type="journal article" date="2021" name="G3 (Bethesda)">
        <title>Aegilops tauschii genome assembly Aet v5.0 features greater sequence contiguity and improved annotation.</title>
        <authorList>
            <person name="Wang L."/>
            <person name="Zhu T."/>
            <person name="Rodriguez J.C."/>
            <person name="Deal K.R."/>
            <person name="Dubcovsky J."/>
            <person name="McGuire P.E."/>
            <person name="Lux T."/>
            <person name="Spannagl M."/>
            <person name="Mayer K.F.X."/>
            <person name="Baldrich P."/>
            <person name="Meyers B.C."/>
            <person name="Huo N."/>
            <person name="Gu Y.Q."/>
            <person name="Zhou H."/>
            <person name="Devos K.M."/>
            <person name="Bennetzen J.L."/>
            <person name="Unver T."/>
            <person name="Budak H."/>
            <person name="Gulick P.J."/>
            <person name="Galiba G."/>
            <person name="Kalapos B."/>
            <person name="Nelson D.R."/>
            <person name="Li P."/>
            <person name="You F.M."/>
            <person name="Luo M.C."/>
            <person name="Dvorak J."/>
        </authorList>
    </citation>
    <scope>NUCLEOTIDE SEQUENCE [LARGE SCALE GENOMIC DNA]</scope>
    <source>
        <strain evidence="2">cv. AL8/78</strain>
    </source>
</reference>
<reference evidence="2" key="3">
    <citation type="journal article" date="2017" name="Nature">
        <title>Genome sequence of the progenitor of the wheat D genome Aegilops tauschii.</title>
        <authorList>
            <person name="Luo M.C."/>
            <person name="Gu Y.Q."/>
            <person name="Puiu D."/>
            <person name="Wang H."/>
            <person name="Twardziok S.O."/>
            <person name="Deal K.R."/>
            <person name="Huo N."/>
            <person name="Zhu T."/>
            <person name="Wang L."/>
            <person name="Wang Y."/>
            <person name="McGuire P.E."/>
            <person name="Liu S."/>
            <person name="Long H."/>
            <person name="Ramasamy R.K."/>
            <person name="Rodriguez J.C."/>
            <person name="Van S.L."/>
            <person name="Yuan L."/>
            <person name="Wang Z."/>
            <person name="Xia Z."/>
            <person name="Xiao L."/>
            <person name="Anderson O.D."/>
            <person name="Ouyang S."/>
            <person name="Liang Y."/>
            <person name="Zimin A.V."/>
            <person name="Pertea G."/>
            <person name="Qi P."/>
            <person name="Bennetzen J.L."/>
            <person name="Dai X."/>
            <person name="Dawson M.W."/>
            <person name="Muller H.G."/>
            <person name="Kugler K."/>
            <person name="Rivarola-Duarte L."/>
            <person name="Spannagl M."/>
            <person name="Mayer K.F.X."/>
            <person name="Lu F.H."/>
            <person name="Bevan M.W."/>
            <person name="Leroy P."/>
            <person name="Li P."/>
            <person name="You F.M."/>
            <person name="Sun Q."/>
            <person name="Liu Z."/>
            <person name="Lyons E."/>
            <person name="Wicker T."/>
            <person name="Salzberg S.L."/>
            <person name="Devos K.M."/>
            <person name="Dvorak J."/>
        </authorList>
    </citation>
    <scope>NUCLEOTIDE SEQUENCE [LARGE SCALE GENOMIC DNA]</scope>
    <source>
        <strain evidence="2">cv. AL8/78</strain>
    </source>
</reference>
<dbReference type="EnsemblPlants" id="AET7Gv21200000.1">
    <property type="protein sequence ID" value="AET7Gv21200000.1"/>
    <property type="gene ID" value="AET7Gv21200000"/>
</dbReference>
<protein>
    <submittedName>
        <fullName evidence="2">Uncharacterized protein</fullName>
    </submittedName>
</protein>
<accession>A0A453T2D1</accession>
<evidence type="ECO:0000313" key="3">
    <source>
        <dbReference type="Proteomes" id="UP000015105"/>
    </source>
</evidence>
<reference evidence="3" key="1">
    <citation type="journal article" date="2014" name="Science">
        <title>Ancient hybridizations among the ancestral genomes of bread wheat.</title>
        <authorList>
            <consortium name="International Wheat Genome Sequencing Consortium,"/>
            <person name="Marcussen T."/>
            <person name="Sandve S.R."/>
            <person name="Heier L."/>
            <person name="Spannagl M."/>
            <person name="Pfeifer M."/>
            <person name="Jakobsen K.S."/>
            <person name="Wulff B.B."/>
            <person name="Steuernagel B."/>
            <person name="Mayer K.F."/>
            <person name="Olsen O.A."/>
        </authorList>
    </citation>
    <scope>NUCLEOTIDE SEQUENCE [LARGE SCALE GENOMIC DNA]</scope>
    <source>
        <strain evidence="3">cv. AL8/78</strain>
    </source>
</reference>
<keyword evidence="3" id="KW-1185">Reference proteome</keyword>
<keyword evidence="1" id="KW-0472">Membrane</keyword>
<reference evidence="2" key="4">
    <citation type="submission" date="2019-03" db="UniProtKB">
        <authorList>
            <consortium name="EnsemblPlants"/>
        </authorList>
    </citation>
    <scope>IDENTIFICATION</scope>
</reference>
<dbReference type="Gramene" id="AET7Gv21200000.1">
    <property type="protein sequence ID" value="AET7Gv21200000.1"/>
    <property type="gene ID" value="AET7Gv21200000"/>
</dbReference>
<dbReference type="AlphaFoldDB" id="A0A453T2D1"/>
<name>A0A453T2D1_AEGTS</name>
<reference evidence="3" key="2">
    <citation type="journal article" date="2017" name="Nat. Plants">
        <title>The Aegilops tauschii genome reveals multiple impacts of transposons.</title>
        <authorList>
            <person name="Zhao G."/>
            <person name="Zou C."/>
            <person name="Li K."/>
            <person name="Wang K."/>
            <person name="Li T."/>
            <person name="Gao L."/>
            <person name="Zhang X."/>
            <person name="Wang H."/>
            <person name="Yang Z."/>
            <person name="Liu X."/>
            <person name="Jiang W."/>
            <person name="Mao L."/>
            <person name="Kong X."/>
            <person name="Jiao Y."/>
            <person name="Jia J."/>
        </authorList>
    </citation>
    <scope>NUCLEOTIDE SEQUENCE [LARGE SCALE GENOMIC DNA]</scope>
    <source>
        <strain evidence="3">cv. AL8/78</strain>
    </source>
</reference>
<organism evidence="2 3">
    <name type="scientific">Aegilops tauschii subsp. strangulata</name>
    <name type="common">Goatgrass</name>
    <dbReference type="NCBI Taxonomy" id="200361"/>
    <lineage>
        <taxon>Eukaryota</taxon>
        <taxon>Viridiplantae</taxon>
        <taxon>Streptophyta</taxon>
        <taxon>Embryophyta</taxon>
        <taxon>Tracheophyta</taxon>
        <taxon>Spermatophyta</taxon>
        <taxon>Magnoliopsida</taxon>
        <taxon>Liliopsida</taxon>
        <taxon>Poales</taxon>
        <taxon>Poaceae</taxon>
        <taxon>BOP clade</taxon>
        <taxon>Pooideae</taxon>
        <taxon>Triticodae</taxon>
        <taxon>Triticeae</taxon>
        <taxon>Triticinae</taxon>
        <taxon>Aegilops</taxon>
    </lineage>
</organism>
<proteinExistence type="predicted"/>
<feature type="transmembrane region" description="Helical" evidence="1">
    <location>
        <begin position="33"/>
        <end position="55"/>
    </location>
</feature>
<dbReference type="Proteomes" id="UP000015105">
    <property type="component" value="Chromosome 7D"/>
</dbReference>
<keyword evidence="1" id="KW-0812">Transmembrane</keyword>
<evidence type="ECO:0000256" key="1">
    <source>
        <dbReference type="SAM" id="Phobius"/>
    </source>
</evidence>
<keyword evidence="1" id="KW-1133">Transmembrane helix</keyword>